<dbReference type="PANTHER" id="PTHR45982">
    <property type="entry name" value="REGULATOR OF CHROMOSOME CONDENSATION"/>
    <property type="match status" value="1"/>
</dbReference>
<protein>
    <recommendedName>
        <fullName evidence="3">Ubiquitin-like domain-containing protein</fullName>
    </recommendedName>
</protein>
<organism evidence="1 2">
    <name type="scientific">Durusdinium trenchii</name>
    <dbReference type="NCBI Taxonomy" id="1381693"/>
    <lineage>
        <taxon>Eukaryota</taxon>
        <taxon>Sar</taxon>
        <taxon>Alveolata</taxon>
        <taxon>Dinophyceae</taxon>
        <taxon>Suessiales</taxon>
        <taxon>Symbiodiniaceae</taxon>
        <taxon>Durusdinium</taxon>
    </lineage>
</organism>
<evidence type="ECO:0008006" key="3">
    <source>
        <dbReference type="Google" id="ProtNLM"/>
    </source>
</evidence>
<dbReference type="Proteomes" id="UP001642484">
    <property type="component" value="Unassembled WGS sequence"/>
</dbReference>
<dbReference type="InterPro" id="IPR051553">
    <property type="entry name" value="Ran_GTPase-activating"/>
</dbReference>
<evidence type="ECO:0000313" key="2">
    <source>
        <dbReference type="Proteomes" id="UP001642484"/>
    </source>
</evidence>
<name>A0ABP0SUM3_9DINO</name>
<gene>
    <name evidence="1" type="ORF">CCMP2556_LOCUS53803</name>
</gene>
<dbReference type="InterPro" id="IPR009091">
    <property type="entry name" value="RCC1/BLIP-II"/>
</dbReference>
<dbReference type="InterPro" id="IPR029071">
    <property type="entry name" value="Ubiquitin-like_domsf"/>
</dbReference>
<dbReference type="SUPFAM" id="SSF50985">
    <property type="entry name" value="RCC1/BLIP-II"/>
    <property type="match status" value="2"/>
</dbReference>
<evidence type="ECO:0000313" key="1">
    <source>
        <dbReference type="EMBL" id="CAK9116140.1"/>
    </source>
</evidence>
<proteinExistence type="predicted"/>
<dbReference type="Gene3D" id="2.130.10.30">
    <property type="entry name" value="Regulator of chromosome condensation 1/beta-lactamase-inhibitor protein II"/>
    <property type="match status" value="3"/>
</dbReference>
<sequence length="508" mass="53173">MDAIWTLHVVLPSGRSCEVKLSKQCTVLELKVAAQRLLNQNLLKLLYAGTLLDASAQLSSLGSLHGETLNAVVQVVQITATREAFALWCHEGGLITWGHPGCGGLLPLELRPLQRVRRVVASFHTFAAIVGEGEVVTWGYGRCAPPEPILDCVEVCASGAAFAAQRRTGEVVTWGEADFGGDSSQVETELREVVRLQASEGAFAAVCGAERRVVAWGHPDFGGVTPLEAMQPVKEVTCLCASEAAFAAVCGRGRVVTWGHPHFGGDSGAVAAQLTSVRHVVATCAAFCALRHDGSLVAWGVSTCGGTLPSPAPTGVASLAASNAAFAAVTERGVVTWGISGGGGDSSRVQPELYDVLHVVASARAFCALRRDGAIITWGDPNYGAAGPSSAAAVDRGHGRWTLAASERAFAALSAEGQLITWGDPDAGRRLGRFSTWKRLSAGMGRGNGESQQLNRPIDLDLDIDADRPTGVQFLRIQLNGVQFLVGNPGCSSKSDPAGLGQNSWPPI</sequence>
<accession>A0ABP0SUM3</accession>
<keyword evidence="2" id="KW-1185">Reference proteome</keyword>
<comment type="caution">
    <text evidence="1">The sequence shown here is derived from an EMBL/GenBank/DDBJ whole genome shotgun (WGS) entry which is preliminary data.</text>
</comment>
<dbReference type="PANTHER" id="PTHR45982:SF1">
    <property type="entry name" value="REGULATOR OF CHROMOSOME CONDENSATION"/>
    <property type="match status" value="1"/>
</dbReference>
<dbReference type="EMBL" id="CAXAMN010028328">
    <property type="protein sequence ID" value="CAK9116140.1"/>
    <property type="molecule type" value="Genomic_DNA"/>
</dbReference>
<dbReference type="SUPFAM" id="SSF54236">
    <property type="entry name" value="Ubiquitin-like"/>
    <property type="match status" value="1"/>
</dbReference>
<reference evidence="1 2" key="1">
    <citation type="submission" date="2024-02" db="EMBL/GenBank/DDBJ databases">
        <authorList>
            <person name="Chen Y."/>
            <person name="Shah S."/>
            <person name="Dougan E. K."/>
            <person name="Thang M."/>
            <person name="Chan C."/>
        </authorList>
    </citation>
    <scope>NUCLEOTIDE SEQUENCE [LARGE SCALE GENOMIC DNA]</scope>
</reference>